<dbReference type="GO" id="GO:0003849">
    <property type="term" value="F:3-deoxy-7-phosphoheptulonate synthase activity"/>
    <property type="evidence" value="ECO:0007669"/>
    <property type="project" value="UniProtKB-EC"/>
</dbReference>
<dbReference type="KEGG" id="cei:CEPID_04390"/>
<dbReference type="GO" id="GO:0009073">
    <property type="term" value="P:aromatic amino acid family biosynthetic process"/>
    <property type="evidence" value="ECO:0007669"/>
    <property type="project" value="UniProtKB-KW"/>
</dbReference>
<dbReference type="SUPFAM" id="SSF51569">
    <property type="entry name" value="Aldolase"/>
    <property type="match status" value="1"/>
</dbReference>
<dbReference type="EMBL" id="CP011541">
    <property type="protein sequence ID" value="AKK02749.1"/>
    <property type="molecule type" value="Genomic_DNA"/>
</dbReference>
<comment type="similarity">
    <text evidence="3 8">Belongs to the class-I DAHP synthase family.</text>
</comment>
<dbReference type="NCBIfam" id="NF009395">
    <property type="entry name" value="PRK12755.1"/>
    <property type="match status" value="1"/>
</dbReference>
<protein>
    <recommendedName>
        <fullName evidence="8">Phospho-2-dehydro-3-deoxyheptonate aldolase</fullName>
        <ecNumber evidence="8">2.5.1.54</ecNumber>
    </recommendedName>
</protein>
<dbReference type="FunFam" id="3.20.20.70:FF:000005">
    <property type="entry name" value="Phospho-2-dehydro-3-deoxyheptonate aldolase"/>
    <property type="match status" value="1"/>
</dbReference>
<evidence type="ECO:0000256" key="1">
    <source>
        <dbReference type="ARBA" id="ARBA00003726"/>
    </source>
</evidence>
<dbReference type="RefSeq" id="WP_047239896.1">
    <property type="nucleotide sequence ID" value="NZ_CP011541.1"/>
</dbReference>
<dbReference type="PIRSF" id="PIRSF001361">
    <property type="entry name" value="DAHP_synthase"/>
    <property type="match status" value="1"/>
</dbReference>
<dbReference type="OrthoDB" id="9807331at2"/>
<comment type="catalytic activity">
    <reaction evidence="7 8">
        <text>D-erythrose 4-phosphate + phosphoenolpyruvate + H2O = 7-phospho-2-dehydro-3-deoxy-D-arabino-heptonate + phosphate</text>
        <dbReference type="Rhea" id="RHEA:14717"/>
        <dbReference type="ChEBI" id="CHEBI:15377"/>
        <dbReference type="ChEBI" id="CHEBI:16897"/>
        <dbReference type="ChEBI" id="CHEBI:43474"/>
        <dbReference type="ChEBI" id="CHEBI:58394"/>
        <dbReference type="ChEBI" id="CHEBI:58702"/>
        <dbReference type="EC" id="2.5.1.54"/>
    </reaction>
</comment>
<dbReference type="GO" id="GO:0009423">
    <property type="term" value="P:chorismate biosynthetic process"/>
    <property type="evidence" value="ECO:0007669"/>
    <property type="project" value="UniProtKB-UniPathway"/>
</dbReference>
<dbReference type="Pfam" id="PF00793">
    <property type="entry name" value="DAHP_synth_1"/>
    <property type="match status" value="1"/>
</dbReference>
<dbReference type="UniPathway" id="UPA00053">
    <property type="reaction ID" value="UER00084"/>
</dbReference>
<dbReference type="EC" id="2.5.1.54" evidence="8"/>
<evidence type="ECO:0000313" key="11">
    <source>
        <dbReference type="Proteomes" id="UP000035368"/>
    </source>
</evidence>
<dbReference type="InterPro" id="IPR006219">
    <property type="entry name" value="DAHP_synth_1"/>
</dbReference>
<keyword evidence="5 8" id="KW-0808">Transferase</keyword>
<evidence type="ECO:0000259" key="9">
    <source>
        <dbReference type="Pfam" id="PF00793"/>
    </source>
</evidence>
<dbReference type="STRING" id="1050174.CEPID_04390"/>
<dbReference type="Proteomes" id="UP000035368">
    <property type="component" value="Chromosome"/>
</dbReference>
<organism evidence="10 11">
    <name type="scientific">Corynebacterium epidermidicanis</name>
    <dbReference type="NCBI Taxonomy" id="1050174"/>
    <lineage>
        <taxon>Bacteria</taxon>
        <taxon>Bacillati</taxon>
        <taxon>Actinomycetota</taxon>
        <taxon>Actinomycetes</taxon>
        <taxon>Mycobacteriales</taxon>
        <taxon>Corynebacteriaceae</taxon>
        <taxon>Corynebacterium</taxon>
    </lineage>
</organism>
<gene>
    <name evidence="10" type="ORF">CEPID_04390</name>
</gene>
<keyword evidence="4 8" id="KW-0028">Amino-acid biosynthesis</keyword>
<keyword evidence="11" id="KW-1185">Reference proteome</keyword>
<dbReference type="PANTHER" id="PTHR21225:SF12">
    <property type="entry name" value="PHOSPHO-2-DEHYDRO-3-DEOXYHEPTONATE ALDOLASE, TYROSINE-INHIBITED"/>
    <property type="match status" value="1"/>
</dbReference>
<dbReference type="InterPro" id="IPR006218">
    <property type="entry name" value="DAHP1/KDSA"/>
</dbReference>
<dbReference type="PANTHER" id="PTHR21225">
    <property type="entry name" value="PHOSPHO-2-DEHYDRO-3-DEOXYHEPTONATE ALDOLASE DAHP SYNTHETASE"/>
    <property type="match status" value="1"/>
</dbReference>
<evidence type="ECO:0000256" key="7">
    <source>
        <dbReference type="ARBA" id="ARBA00047508"/>
    </source>
</evidence>
<comment type="function">
    <text evidence="1 8">Stereospecific condensation of phosphoenolpyruvate (PEP) and D-erythrose-4-phosphate (E4P) giving rise to 3-deoxy-D-arabino-heptulosonate-7-phosphate (DAHP).</text>
</comment>
<evidence type="ECO:0000256" key="6">
    <source>
        <dbReference type="ARBA" id="ARBA00023141"/>
    </source>
</evidence>
<evidence type="ECO:0000256" key="2">
    <source>
        <dbReference type="ARBA" id="ARBA00004688"/>
    </source>
</evidence>
<accession>A0A0G3GNM6</accession>
<dbReference type="Gene3D" id="3.20.20.70">
    <property type="entry name" value="Aldolase class I"/>
    <property type="match status" value="1"/>
</dbReference>
<comment type="pathway">
    <text evidence="2 8">Metabolic intermediate biosynthesis; chorismate biosynthesis; chorismate from D-erythrose 4-phosphate and phosphoenolpyruvate: step 1/7.</text>
</comment>
<dbReference type="GO" id="GO:0008652">
    <property type="term" value="P:amino acid biosynthetic process"/>
    <property type="evidence" value="ECO:0007669"/>
    <property type="project" value="UniProtKB-KW"/>
</dbReference>
<sequence length="384" mass="41334">MSAPVSLQDAASTSNRRVIAFHDLPSPAELLAQLPLSVQQAAKVERDRQEIADIFAGEDDRLVVVVGPCSIHDPNAALEYAHRLAPLAQLLSDDLKIVMRVYFEKPRTTIGWKGLINDPHLDGTYDIAYGLRLARQVVVDVLNTGLPVGCEFLEPNSPQYYADAVAWGAIGARTTESQVHRQLASGMSMPIGFKNGTDGNVQVAVDAVQAASHQHFFFGTSDEGHPAVVETAGNDNCHIILRGGTSGPNYSPEHIAAAEESMSAGQLRERRLMIDASHANSNKDDERQLLVLREIAQHIADPDAATAHSIAGVMIESFLVAGAQKLDPAKLRKNGGEGLAYGQSVTDRCIDIASTVDVLEELAQAVRTRRAGKRDLAQPSGDDQ</sequence>
<evidence type="ECO:0000256" key="5">
    <source>
        <dbReference type="ARBA" id="ARBA00022679"/>
    </source>
</evidence>
<evidence type="ECO:0000313" key="10">
    <source>
        <dbReference type="EMBL" id="AKK02749.1"/>
    </source>
</evidence>
<evidence type="ECO:0000256" key="3">
    <source>
        <dbReference type="ARBA" id="ARBA00007985"/>
    </source>
</evidence>
<evidence type="ECO:0000256" key="4">
    <source>
        <dbReference type="ARBA" id="ARBA00022605"/>
    </source>
</evidence>
<dbReference type="InterPro" id="IPR013785">
    <property type="entry name" value="Aldolase_TIM"/>
</dbReference>
<proteinExistence type="inferred from homology"/>
<dbReference type="AlphaFoldDB" id="A0A0G3GNM6"/>
<feature type="domain" description="DAHP synthetase I/KDSA" evidence="9">
    <location>
        <begin position="48"/>
        <end position="358"/>
    </location>
</feature>
<name>A0A0G3GNM6_9CORY</name>
<keyword evidence="6 8" id="KW-0057">Aromatic amino acid biosynthesis</keyword>
<dbReference type="GO" id="GO:0005737">
    <property type="term" value="C:cytoplasm"/>
    <property type="evidence" value="ECO:0007669"/>
    <property type="project" value="TreeGrafter"/>
</dbReference>
<dbReference type="NCBIfam" id="TIGR00034">
    <property type="entry name" value="aroFGH"/>
    <property type="match status" value="1"/>
</dbReference>
<evidence type="ECO:0000256" key="8">
    <source>
        <dbReference type="PIRNR" id="PIRNR001361"/>
    </source>
</evidence>
<dbReference type="PATRIC" id="fig|1050174.4.peg.889"/>
<reference evidence="10 11" key="1">
    <citation type="submission" date="2015-05" db="EMBL/GenBank/DDBJ databases">
        <title>Complete genome sequence of Corynebacterium epidermidicanis DSM 45586, isolated from the skin of a dog suffering from pruritus.</title>
        <authorList>
            <person name="Ruckert C."/>
            <person name="Albersmeier A."/>
            <person name="Winkler A."/>
            <person name="Tauch A."/>
        </authorList>
    </citation>
    <scope>NUCLEOTIDE SEQUENCE [LARGE SCALE GENOMIC DNA]</scope>
    <source>
        <strain evidence="10 11">DSM 45586</strain>
    </source>
</reference>